<dbReference type="GeneID" id="34463793"/>
<dbReference type="OrthoDB" id="4449395at2759"/>
<protein>
    <recommendedName>
        <fullName evidence="3">Methanethiol oxidase</fullName>
    </recommendedName>
</protein>
<sequence length="367" mass="40727">MDHQHAASEHNSSPIITGVRSIPPQIKIHDRVGDEKWTWTACQQDGVPAWAILDLCSGRSVTEIKWAKSAATGDKVKIVAIVNSVAIVLDYADSKLDFITRITNSHTLELLPDNFLAVATSGNTQNDGIAIYDMKAYKPNFFQFSSPEPVQNITGFPAVHGLVFDPHSHKLWAAGNDKSPDGNEGPSRPFLKAYAFNDSTAASRQQPVNPNAVHAFNISEPVQLDVEWKGTQFHSWWNGAHDLIPVPNTRTLLITSDLDVHAFDIEASNFRHGKDVASQFLPGFVPVGERIGMDGQKLPRSDIKGISINATGDYLYVQSKWKDWFADNVRIVEGENQNTYHDVKISQKVYKSRWFEGVAGWSSVTHP</sequence>
<keyword evidence="2" id="KW-1185">Reference proteome</keyword>
<dbReference type="RefSeq" id="XP_022397288.1">
    <property type="nucleotide sequence ID" value="XM_022547532.1"/>
</dbReference>
<gene>
    <name evidence="1" type="ORF">ASPGLDRAFT_51441</name>
</gene>
<organism evidence="1 2">
    <name type="scientific">Aspergillus glaucus CBS 516.65</name>
    <dbReference type="NCBI Taxonomy" id="1160497"/>
    <lineage>
        <taxon>Eukaryota</taxon>
        <taxon>Fungi</taxon>
        <taxon>Dikarya</taxon>
        <taxon>Ascomycota</taxon>
        <taxon>Pezizomycotina</taxon>
        <taxon>Eurotiomycetes</taxon>
        <taxon>Eurotiomycetidae</taxon>
        <taxon>Eurotiales</taxon>
        <taxon>Aspergillaceae</taxon>
        <taxon>Aspergillus</taxon>
        <taxon>Aspergillus subgen. Aspergillus</taxon>
    </lineage>
</organism>
<evidence type="ECO:0008006" key="3">
    <source>
        <dbReference type="Google" id="ProtNLM"/>
    </source>
</evidence>
<proteinExistence type="predicted"/>
<dbReference type="VEuPathDB" id="FungiDB:ASPGLDRAFT_51441"/>
<dbReference type="SUPFAM" id="SSF63829">
    <property type="entry name" value="Calcium-dependent phosphotriesterase"/>
    <property type="match status" value="1"/>
</dbReference>
<evidence type="ECO:0000313" key="2">
    <source>
        <dbReference type="Proteomes" id="UP000184300"/>
    </source>
</evidence>
<name>A0A1L9V9L2_ASPGL</name>
<dbReference type="STRING" id="1160497.A0A1L9V9L2"/>
<accession>A0A1L9V9L2</accession>
<reference evidence="2" key="1">
    <citation type="journal article" date="2017" name="Genome Biol.">
        <title>Comparative genomics reveals high biological diversity and specific adaptations in the industrially and medically important fungal genus Aspergillus.</title>
        <authorList>
            <person name="de Vries R.P."/>
            <person name="Riley R."/>
            <person name="Wiebenga A."/>
            <person name="Aguilar-Osorio G."/>
            <person name="Amillis S."/>
            <person name="Uchima C.A."/>
            <person name="Anderluh G."/>
            <person name="Asadollahi M."/>
            <person name="Askin M."/>
            <person name="Barry K."/>
            <person name="Battaglia E."/>
            <person name="Bayram O."/>
            <person name="Benocci T."/>
            <person name="Braus-Stromeyer S.A."/>
            <person name="Caldana C."/>
            <person name="Canovas D."/>
            <person name="Cerqueira G.C."/>
            <person name="Chen F."/>
            <person name="Chen W."/>
            <person name="Choi C."/>
            <person name="Clum A."/>
            <person name="Dos Santos R.A."/>
            <person name="Damasio A.R."/>
            <person name="Diallinas G."/>
            <person name="Emri T."/>
            <person name="Fekete E."/>
            <person name="Flipphi M."/>
            <person name="Freyberg S."/>
            <person name="Gallo A."/>
            <person name="Gournas C."/>
            <person name="Habgood R."/>
            <person name="Hainaut M."/>
            <person name="Harispe M.L."/>
            <person name="Henrissat B."/>
            <person name="Hilden K.S."/>
            <person name="Hope R."/>
            <person name="Hossain A."/>
            <person name="Karabika E."/>
            <person name="Karaffa L."/>
            <person name="Karanyi Z."/>
            <person name="Krasevec N."/>
            <person name="Kuo A."/>
            <person name="Kusch H."/>
            <person name="LaButti K."/>
            <person name="Lagendijk E.L."/>
            <person name="Lapidus A."/>
            <person name="Levasseur A."/>
            <person name="Lindquist E."/>
            <person name="Lipzen A."/>
            <person name="Logrieco A.F."/>
            <person name="MacCabe A."/>
            <person name="Maekelae M.R."/>
            <person name="Malavazi I."/>
            <person name="Melin P."/>
            <person name="Meyer V."/>
            <person name="Mielnichuk N."/>
            <person name="Miskei M."/>
            <person name="Molnar A.P."/>
            <person name="Mule G."/>
            <person name="Ngan C.Y."/>
            <person name="Orejas M."/>
            <person name="Orosz E."/>
            <person name="Ouedraogo J.P."/>
            <person name="Overkamp K.M."/>
            <person name="Park H.-S."/>
            <person name="Perrone G."/>
            <person name="Piumi F."/>
            <person name="Punt P.J."/>
            <person name="Ram A.F."/>
            <person name="Ramon A."/>
            <person name="Rauscher S."/>
            <person name="Record E."/>
            <person name="Riano-Pachon D.M."/>
            <person name="Robert V."/>
            <person name="Roehrig J."/>
            <person name="Ruller R."/>
            <person name="Salamov A."/>
            <person name="Salih N.S."/>
            <person name="Samson R.A."/>
            <person name="Sandor E."/>
            <person name="Sanguinetti M."/>
            <person name="Schuetze T."/>
            <person name="Sepcic K."/>
            <person name="Shelest E."/>
            <person name="Sherlock G."/>
            <person name="Sophianopoulou V."/>
            <person name="Squina F.M."/>
            <person name="Sun H."/>
            <person name="Susca A."/>
            <person name="Todd R.B."/>
            <person name="Tsang A."/>
            <person name="Unkles S.E."/>
            <person name="van de Wiele N."/>
            <person name="van Rossen-Uffink D."/>
            <person name="Oliveira J.V."/>
            <person name="Vesth T.C."/>
            <person name="Visser J."/>
            <person name="Yu J.-H."/>
            <person name="Zhou M."/>
            <person name="Andersen M.R."/>
            <person name="Archer D.B."/>
            <person name="Baker S.E."/>
            <person name="Benoit I."/>
            <person name="Brakhage A.A."/>
            <person name="Braus G.H."/>
            <person name="Fischer R."/>
            <person name="Frisvad J.C."/>
            <person name="Goldman G.H."/>
            <person name="Houbraken J."/>
            <person name="Oakley B."/>
            <person name="Pocsi I."/>
            <person name="Scazzocchio C."/>
            <person name="Seiboth B."/>
            <person name="vanKuyk P.A."/>
            <person name="Wortman J."/>
            <person name="Dyer P.S."/>
            <person name="Grigoriev I.V."/>
        </authorList>
    </citation>
    <scope>NUCLEOTIDE SEQUENCE [LARGE SCALE GENOMIC DNA]</scope>
    <source>
        <strain evidence="2">CBS 516.65</strain>
    </source>
</reference>
<dbReference type="Proteomes" id="UP000184300">
    <property type="component" value="Unassembled WGS sequence"/>
</dbReference>
<evidence type="ECO:0000313" key="1">
    <source>
        <dbReference type="EMBL" id="OJJ80590.1"/>
    </source>
</evidence>
<dbReference type="AlphaFoldDB" id="A0A1L9V9L2"/>
<dbReference type="EMBL" id="KV878910">
    <property type="protein sequence ID" value="OJJ80590.1"/>
    <property type="molecule type" value="Genomic_DNA"/>
</dbReference>